<evidence type="ECO:0000313" key="3">
    <source>
        <dbReference type="EMBL" id="OCF60135.1"/>
    </source>
</evidence>
<reference evidence="3 4" key="1">
    <citation type="submission" date="2013-07" db="EMBL/GenBank/DDBJ databases">
        <title>The Genome Sequence of Kwoniella mangroviensis CBS10435.</title>
        <authorList>
            <consortium name="The Broad Institute Genome Sequencing Platform"/>
            <person name="Cuomo C."/>
            <person name="Litvintseva A."/>
            <person name="Chen Y."/>
            <person name="Heitman J."/>
            <person name="Sun S."/>
            <person name="Springer D."/>
            <person name="Dromer F."/>
            <person name="Young S.K."/>
            <person name="Zeng Q."/>
            <person name="Gargeya S."/>
            <person name="Fitzgerald M."/>
            <person name="Abouelleil A."/>
            <person name="Alvarado L."/>
            <person name="Berlin A.M."/>
            <person name="Chapman S.B."/>
            <person name="Dewar J."/>
            <person name="Goldberg J."/>
            <person name="Griggs A."/>
            <person name="Gujja S."/>
            <person name="Hansen M."/>
            <person name="Howarth C."/>
            <person name="Imamovic A."/>
            <person name="Larimer J."/>
            <person name="McCowan C."/>
            <person name="Murphy C."/>
            <person name="Pearson M."/>
            <person name="Priest M."/>
            <person name="Roberts A."/>
            <person name="Saif S."/>
            <person name="Shea T."/>
            <person name="Sykes S."/>
            <person name="Wortman J."/>
            <person name="Nusbaum C."/>
            <person name="Birren B."/>
        </authorList>
    </citation>
    <scope>NUCLEOTIDE SEQUENCE [LARGE SCALE GENOMIC DNA]</scope>
    <source>
        <strain evidence="3 4">CBS 10435</strain>
    </source>
</reference>
<name>A0A1B9IX77_9TREE</name>
<feature type="region of interest" description="Disordered" evidence="1">
    <location>
        <begin position="415"/>
        <end position="477"/>
    </location>
</feature>
<organism evidence="3 4">
    <name type="scientific">Kwoniella mangroviensis CBS 10435</name>
    <dbReference type="NCBI Taxonomy" id="1331196"/>
    <lineage>
        <taxon>Eukaryota</taxon>
        <taxon>Fungi</taxon>
        <taxon>Dikarya</taxon>
        <taxon>Basidiomycota</taxon>
        <taxon>Agaricomycotina</taxon>
        <taxon>Tremellomycetes</taxon>
        <taxon>Tremellales</taxon>
        <taxon>Cryptococcaceae</taxon>
        <taxon>Kwoniella</taxon>
    </lineage>
</organism>
<evidence type="ECO:0000256" key="1">
    <source>
        <dbReference type="SAM" id="MobiDB-lite"/>
    </source>
</evidence>
<protein>
    <submittedName>
        <fullName evidence="3">Uncharacterized protein</fullName>
    </submittedName>
</protein>
<keyword evidence="2" id="KW-1133">Transmembrane helix</keyword>
<accession>A0A1B9IX77</accession>
<evidence type="ECO:0000313" key="4">
    <source>
        <dbReference type="Proteomes" id="UP000092583"/>
    </source>
</evidence>
<gene>
    <name evidence="3" type="ORF">L486_02815</name>
</gene>
<reference evidence="4" key="2">
    <citation type="submission" date="2013-12" db="EMBL/GenBank/DDBJ databases">
        <title>Evolution of pathogenesis and genome organization in the Tremellales.</title>
        <authorList>
            <person name="Cuomo C."/>
            <person name="Litvintseva A."/>
            <person name="Heitman J."/>
            <person name="Chen Y."/>
            <person name="Sun S."/>
            <person name="Springer D."/>
            <person name="Dromer F."/>
            <person name="Young S."/>
            <person name="Zeng Q."/>
            <person name="Chapman S."/>
            <person name="Gujja S."/>
            <person name="Saif S."/>
            <person name="Birren B."/>
        </authorList>
    </citation>
    <scope>NUCLEOTIDE SEQUENCE [LARGE SCALE GENOMIC DNA]</scope>
    <source>
        <strain evidence="4">CBS 10435</strain>
    </source>
</reference>
<dbReference type="OrthoDB" id="2588950at2759"/>
<dbReference type="Proteomes" id="UP000092583">
    <property type="component" value="Unassembled WGS sequence"/>
</dbReference>
<dbReference type="AlphaFoldDB" id="A0A1B9IX77"/>
<feature type="transmembrane region" description="Helical" evidence="2">
    <location>
        <begin position="155"/>
        <end position="179"/>
    </location>
</feature>
<keyword evidence="4" id="KW-1185">Reference proteome</keyword>
<evidence type="ECO:0000256" key="2">
    <source>
        <dbReference type="SAM" id="Phobius"/>
    </source>
</evidence>
<sequence>MEPDRVSHDVRNVAERLISLESDQYGNALDQYFEDNVVYESRGIHLQGLNEFKKYLKLGSIISFDSHLVGQPHYNEHSKVAKFSFSRTIYLPTVPTWVPASDSINKFLNKQHFRPIFDTELHLTAKGQRGNEGVRYVVSQVGPTNRRNATFIERALPFLLLRPLITFMVLILANIIGFFQRHPYNQENPVNLALSAVAESWATYRGQSIDRENYPETIKQAQKLSEKIGQAVTQTLDFTTATAHKATDQARSIGLPIDQTQHLIEMGLHVPSAALHTAGNVTLSALHTAVIIEQASVSAVQSLALNAIGIASGTAHVVEDQAKDLGLPVDEYRELTFKRAHEVGEWFGVLRAKAEEQGRRGIEAAQETVQQVDQATRQGIRQAGETTQRVAEQGIDVARQAVEQGAEATQRAAQVVKEEAGPTADKAKDVVEEVTPGGDGPSTSTDQGGEDIVPRLSSGGHDPTASGAPSYAAAVQE</sequence>
<feature type="compositionally biased region" description="Basic and acidic residues" evidence="1">
    <location>
        <begin position="416"/>
        <end position="431"/>
    </location>
</feature>
<keyword evidence="2" id="KW-0812">Transmembrane</keyword>
<dbReference type="EMBL" id="KI669460">
    <property type="protein sequence ID" value="OCF60135.1"/>
    <property type="molecule type" value="Genomic_DNA"/>
</dbReference>
<keyword evidence="2" id="KW-0472">Membrane</keyword>
<proteinExistence type="predicted"/>